<evidence type="ECO:0000256" key="1">
    <source>
        <dbReference type="SAM" id="Phobius"/>
    </source>
</evidence>
<feature type="non-terminal residue" evidence="2">
    <location>
        <position position="1"/>
    </location>
</feature>
<protein>
    <submittedName>
        <fullName evidence="2">Uncharacterized protein</fullName>
    </submittedName>
</protein>
<keyword evidence="1" id="KW-0812">Transmembrane</keyword>
<feature type="transmembrane region" description="Helical" evidence="1">
    <location>
        <begin position="120"/>
        <end position="141"/>
    </location>
</feature>
<evidence type="ECO:0000313" key="2">
    <source>
        <dbReference type="EMBL" id="CAJ0575952.1"/>
    </source>
</evidence>
<gene>
    <name evidence="2" type="ORF">MSPICULIGERA_LOCUS14252</name>
</gene>
<reference evidence="2" key="1">
    <citation type="submission" date="2023-06" db="EMBL/GenBank/DDBJ databases">
        <authorList>
            <person name="Delattre M."/>
        </authorList>
    </citation>
    <scope>NUCLEOTIDE SEQUENCE</scope>
    <source>
        <strain evidence="2">AF72</strain>
    </source>
</reference>
<sequence length="318" mass="35441">MRLPLQHQFVLILAALPGTKRRASVPYPSAVSCDNVKCGALQKCEVKTLDCFTPPCPNEPTCVPSISGSDILGWIPANIDSLCRTASPPVFAAGMGRGGGGEQADPETNFVYAKPPVKNMILKASLLIVVLANITLFFAVYEMSLTVPFGSGSYMGFGIVMLTVSLCAMFAVLSDKWRFLCPLFFMLFPCAFVPVLYFIYYVSVPLFCRLQHMWAGDTSTDIFKHEAKLQTCIAGFPGTDFPQATFFLYFGIEKLLELYLVAKLLRVMQRDEQEVERSIEEGKGRRCDYDSDEDMIVYERLPQKSKKLPPKVIDRCAK</sequence>
<keyword evidence="1" id="KW-1133">Transmembrane helix</keyword>
<comment type="caution">
    <text evidence="2">The sequence shown here is derived from an EMBL/GenBank/DDBJ whole genome shotgun (WGS) entry which is preliminary data.</text>
</comment>
<dbReference type="EMBL" id="CATQJA010002641">
    <property type="protein sequence ID" value="CAJ0575952.1"/>
    <property type="molecule type" value="Genomic_DNA"/>
</dbReference>
<dbReference type="PROSITE" id="PS51257">
    <property type="entry name" value="PROKAR_LIPOPROTEIN"/>
    <property type="match status" value="1"/>
</dbReference>
<name>A0AA36CY00_9BILA</name>
<dbReference type="Proteomes" id="UP001177023">
    <property type="component" value="Unassembled WGS sequence"/>
</dbReference>
<proteinExistence type="predicted"/>
<accession>A0AA36CY00</accession>
<evidence type="ECO:0000313" key="3">
    <source>
        <dbReference type="Proteomes" id="UP001177023"/>
    </source>
</evidence>
<feature type="transmembrane region" description="Helical" evidence="1">
    <location>
        <begin position="180"/>
        <end position="202"/>
    </location>
</feature>
<keyword evidence="3" id="KW-1185">Reference proteome</keyword>
<feature type="transmembrane region" description="Helical" evidence="1">
    <location>
        <begin position="153"/>
        <end position="173"/>
    </location>
</feature>
<dbReference type="AlphaFoldDB" id="A0AA36CY00"/>
<keyword evidence="1" id="KW-0472">Membrane</keyword>
<organism evidence="2 3">
    <name type="scientific">Mesorhabditis spiculigera</name>
    <dbReference type="NCBI Taxonomy" id="96644"/>
    <lineage>
        <taxon>Eukaryota</taxon>
        <taxon>Metazoa</taxon>
        <taxon>Ecdysozoa</taxon>
        <taxon>Nematoda</taxon>
        <taxon>Chromadorea</taxon>
        <taxon>Rhabditida</taxon>
        <taxon>Rhabditina</taxon>
        <taxon>Rhabditomorpha</taxon>
        <taxon>Rhabditoidea</taxon>
        <taxon>Rhabditidae</taxon>
        <taxon>Mesorhabditinae</taxon>
        <taxon>Mesorhabditis</taxon>
    </lineage>
</organism>